<dbReference type="GO" id="GO:0005874">
    <property type="term" value="C:microtubule"/>
    <property type="evidence" value="ECO:0007669"/>
    <property type="project" value="UniProtKB-KW"/>
</dbReference>
<dbReference type="AlphaFoldDB" id="A0AAD9J7R5"/>
<sequence>METSSLNQSPPLSDSVTGSWIQCWGVGEEYSLTGLNIEAANELNNLVEDREIAAKAVAFVVNSTRKGIVPLCADVATLLRTKHNVLYMGCLLSEWICDTIGDERKTLCTLGVTKAKVKSSNKPQEHLKQRLEQKVRHLRSENTVLRSTVSGSMPTSTSTSPALSSYGEQKRHPTKMRQIKSSAECFPPSSSQCSSQTWESPRYEKPSLHHSPRLRRTSAFSIPDLHSACYDDDIGHMTVAVVHEQQLEADAHPALRMKKHRRKKSLPEMISEPHETVQKISKISKEVQCELNTQLSPAEGMEAQFREALELNAQLTKELDSAKKEIEVLKGKLHEMEMRQLAARCICRDTFIVENEQSPGMLSSGSIATCSPAASSHCLLRHSCPMRCLVVSTFRHPLRLKPPLSQCKCCECISLSEKCSMVATKDVTVAVGDHVVVTGLKTGHVMYVGHIDGANDKHCIFVGLQLDAPVGCHDGMLENKRYFTCEKNCGMFVPLHEVIHVIEPDRKTSTNAASTDEVSANYGDRCQQHNRTETNEKLPKYYRNDTMALPKLSKSCQEGQEHDPPELQRLIDVQAPEGRAGYSCQTDDESTEKSSKNITIVTIDSQPNTGTTYTIQHTAGNTIPTSDVQHPGTVEKSDTFDQNGRISATSSQINLSNDKCCKRVQLNTVHDQSNVGARTSLALGKKKPSSNKRTSASPMCGMLAQSLPDLTSSLRGQQDADGRRIKSWHSEVGMLSPSISCLSLVVASNKIGGERKLEVWGSSIPQEQSLGRAIAYSSRTHLFESRWTQQRFMPDHF</sequence>
<reference evidence="10" key="1">
    <citation type="journal article" date="2023" name="Mol. Biol. Evol.">
        <title>Third-Generation Sequencing Reveals the Adaptive Role of the Epigenome in Three Deep-Sea Polychaetes.</title>
        <authorList>
            <person name="Perez M."/>
            <person name="Aroh O."/>
            <person name="Sun Y."/>
            <person name="Lan Y."/>
            <person name="Juniper S.K."/>
            <person name="Young C.R."/>
            <person name="Angers B."/>
            <person name="Qian P.Y."/>
        </authorList>
    </citation>
    <scope>NUCLEOTIDE SEQUENCE</scope>
    <source>
        <strain evidence="10">P08H-3</strain>
    </source>
</reference>
<evidence type="ECO:0000256" key="5">
    <source>
        <dbReference type="ARBA" id="ARBA00023054"/>
    </source>
</evidence>
<keyword evidence="6" id="KW-0206">Cytoskeleton</keyword>
<dbReference type="GO" id="GO:0005819">
    <property type="term" value="C:spindle"/>
    <property type="evidence" value="ECO:0007669"/>
    <property type="project" value="UniProtKB-SubCell"/>
</dbReference>
<evidence type="ECO:0000256" key="3">
    <source>
        <dbReference type="ARBA" id="ARBA00022701"/>
    </source>
</evidence>
<feature type="compositionally biased region" description="Low complexity" evidence="8">
    <location>
        <begin position="147"/>
        <end position="165"/>
    </location>
</feature>
<dbReference type="Pfam" id="PF01302">
    <property type="entry name" value="CAP_GLY"/>
    <property type="match status" value="1"/>
</dbReference>
<feature type="coiled-coil region" evidence="7">
    <location>
        <begin position="298"/>
        <end position="339"/>
    </location>
</feature>
<evidence type="ECO:0000256" key="7">
    <source>
        <dbReference type="SAM" id="Coils"/>
    </source>
</evidence>
<dbReference type="EMBL" id="JAODUP010000541">
    <property type="protein sequence ID" value="KAK2147688.1"/>
    <property type="molecule type" value="Genomic_DNA"/>
</dbReference>
<proteinExistence type="predicted"/>
<evidence type="ECO:0000259" key="9">
    <source>
        <dbReference type="PROSITE" id="PS50245"/>
    </source>
</evidence>
<dbReference type="InterPro" id="IPR036859">
    <property type="entry name" value="CAP-Gly_dom_sf"/>
</dbReference>
<evidence type="ECO:0000256" key="1">
    <source>
        <dbReference type="ARBA" id="ARBA00004186"/>
    </source>
</evidence>
<feature type="compositionally biased region" description="Low complexity" evidence="8">
    <location>
        <begin position="185"/>
        <end position="196"/>
    </location>
</feature>
<dbReference type="PROSITE" id="PS50245">
    <property type="entry name" value="CAP_GLY_2"/>
    <property type="match status" value="1"/>
</dbReference>
<keyword evidence="3" id="KW-0493">Microtubule</keyword>
<dbReference type="Proteomes" id="UP001208570">
    <property type="component" value="Unassembled WGS sequence"/>
</dbReference>
<evidence type="ECO:0000256" key="8">
    <source>
        <dbReference type="SAM" id="MobiDB-lite"/>
    </source>
</evidence>
<evidence type="ECO:0000256" key="6">
    <source>
        <dbReference type="ARBA" id="ARBA00023212"/>
    </source>
</evidence>
<evidence type="ECO:0000256" key="2">
    <source>
        <dbReference type="ARBA" id="ARBA00022490"/>
    </source>
</evidence>
<organism evidence="10 11">
    <name type="scientific">Paralvinella palmiformis</name>
    <dbReference type="NCBI Taxonomy" id="53620"/>
    <lineage>
        <taxon>Eukaryota</taxon>
        <taxon>Metazoa</taxon>
        <taxon>Spiralia</taxon>
        <taxon>Lophotrochozoa</taxon>
        <taxon>Annelida</taxon>
        <taxon>Polychaeta</taxon>
        <taxon>Sedentaria</taxon>
        <taxon>Canalipalpata</taxon>
        <taxon>Terebellida</taxon>
        <taxon>Terebelliformia</taxon>
        <taxon>Alvinellidae</taxon>
        <taxon>Paralvinella</taxon>
    </lineage>
</organism>
<evidence type="ECO:0000256" key="4">
    <source>
        <dbReference type="ARBA" id="ARBA00023017"/>
    </source>
</evidence>
<gene>
    <name evidence="10" type="ORF">LSH36_541g02024</name>
</gene>
<comment type="subcellular location">
    <subcellularLocation>
        <location evidence="1">Cytoplasm</location>
        <location evidence="1">Cytoskeleton</location>
        <location evidence="1">Spindle</location>
    </subcellularLocation>
</comment>
<dbReference type="GO" id="GO:0030286">
    <property type="term" value="C:dynein complex"/>
    <property type="evidence" value="ECO:0007669"/>
    <property type="project" value="UniProtKB-KW"/>
</dbReference>
<keyword evidence="11" id="KW-1185">Reference proteome</keyword>
<evidence type="ECO:0000313" key="11">
    <source>
        <dbReference type="Proteomes" id="UP001208570"/>
    </source>
</evidence>
<name>A0AAD9J7R5_9ANNE</name>
<comment type="caution">
    <text evidence="10">The sequence shown here is derived from an EMBL/GenBank/DDBJ whole genome shotgun (WGS) entry which is preliminary data.</text>
</comment>
<keyword evidence="4" id="KW-0243">Dynein</keyword>
<dbReference type="Gene3D" id="2.30.30.190">
    <property type="entry name" value="CAP Gly-rich-like domain"/>
    <property type="match status" value="1"/>
</dbReference>
<feature type="domain" description="CAP-Gly" evidence="9">
    <location>
        <begin position="460"/>
        <end position="494"/>
    </location>
</feature>
<dbReference type="InterPro" id="IPR000938">
    <property type="entry name" value="CAP-Gly_domain"/>
</dbReference>
<dbReference type="PANTHER" id="PTHR18916:SF6">
    <property type="entry name" value="DYNACTIN SUBUNIT 1"/>
    <property type="match status" value="1"/>
</dbReference>
<keyword evidence="2" id="KW-0963">Cytoplasm</keyword>
<dbReference type="PANTHER" id="PTHR18916">
    <property type="entry name" value="DYNACTIN 1-RELATED MICROTUBULE-BINDING"/>
    <property type="match status" value="1"/>
</dbReference>
<keyword evidence="5 7" id="KW-0175">Coiled coil</keyword>
<dbReference type="SMART" id="SM01052">
    <property type="entry name" value="CAP_GLY"/>
    <property type="match status" value="1"/>
</dbReference>
<evidence type="ECO:0000313" key="10">
    <source>
        <dbReference type="EMBL" id="KAK2147688.1"/>
    </source>
</evidence>
<dbReference type="SUPFAM" id="SSF74924">
    <property type="entry name" value="Cap-Gly domain"/>
    <property type="match status" value="1"/>
</dbReference>
<accession>A0AAD9J7R5</accession>
<protein>
    <recommendedName>
        <fullName evidence="9">CAP-Gly domain-containing protein</fullName>
    </recommendedName>
</protein>
<feature type="region of interest" description="Disordered" evidence="8">
    <location>
        <begin position="147"/>
        <end position="211"/>
    </location>
</feature>